<proteinExistence type="predicted"/>
<organism evidence="1 2">
    <name type="scientific">Marinisporobacter balticus</name>
    <dbReference type="NCBI Taxonomy" id="2018667"/>
    <lineage>
        <taxon>Bacteria</taxon>
        <taxon>Bacillati</taxon>
        <taxon>Bacillota</taxon>
        <taxon>Clostridia</taxon>
        <taxon>Peptostreptococcales</taxon>
        <taxon>Thermotaleaceae</taxon>
        <taxon>Marinisporobacter</taxon>
    </lineage>
</organism>
<dbReference type="Proteomes" id="UP000294919">
    <property type="component" value="Unassembled WGS sequence"/>
</dbReference>
<dbReference type="AlphaFoldDB" id="A0A4R2KGD7"/>
<reference evidence="1 2" key="1">
    <citation type="submission" date="2019-03" db="EMBL/GenBank/DDBJ databases">
        <title>Genomic Encyclopedia of Type Strains, Phase IV (KMG-IV): sequencing the most valuable type-strain genomes for metagenomic binning, comparative biology and taxonomic classification.</title>
        <authorList>
            <person name="Goeker M."/>
        </authorList>
    </citation>
    <scope>NUCLEOTIDE SEQUENCE [LARGE SCALE GENOMIC DNA]</scope>
    <source>
        <strain evidence="1 2">DSM 102940</strain>
    </source>
</reference>
<evidence type="ECO:0000313" key="1">
    <source>
        <dbReference type="EMBL" id="TCO69489.1"/>
    </source>
</evidence>
<evidence type="ECO:0000313" key="2">
    <source>
        <dbReference type="Proteomes" id="UP000294919"/>
    </source>
</evidence>
<keyword evidence="2" id="KW-1185">Reference proteome</keyword>
<gene>
    <name evidence="1" type="ORF">EV214_13113</name>
</gene>
<dbReference type="EMBL" id="SLWV01000031">
    <property type="protein sequence ID" value="TCO69489.1"/>
    <property type="molecule type" value="Genomic_DNA"/>
</dbReference>
<protein>
    <submittedName>
        <fullName evidence="1">Uncharacterized protein</fullName>
    </submittedName>
</protein>
<accession>A0A4R2KGD7</accession>
<comment type="caution">
    <text evidence="1">The sequence shown here is derived from an EMBL/GenBank/DDBJ whole genome shotgun (WGS) entry which is preliminary data.</text>
</comment>
<sequence length="36" mass="4200">MAALLEMLKKIKNNMLKMLGLQSEETVTEKVYEEDK</sequence>
<name>A0A4R2KGD7_9FIRM</name>